<name>A0A0U3W216_9BACI</name>
<dbReference type="EMBL" id="CP013862">
    <property type="protein sequence ID" value="ALX47216.1"/>
    <property type="molecule type" value="Genomic_DNA"/>
</dbReference>
<dbReference type="OrthoDB" id="9789943at2"/>
<sequence length="395" mass="46161">MQWKKDLTTNKKFEHDIILALTILLLVVSIYLDRRLAFMFIGIISVYLIGLKLYNRQIAQKLTMDMLDQSFRAFPGESIELNLTIKNNSLIPYINGFLLFSTKGHVLNNDYLHTTRQGYNEYRVPVSISGKSKVSISIPLKAIKRGAGRIKHIRLTFPHLLNFEYFTLTYTEPLHHELIVYPNYQPIKFIKDIRNQYLGQDITTLSQFEDILQPMGTRDYTTSDPFHRIHWKASAKMQKLQTKTYERNHHMVWTILVNISEKSPLGNLYTSPMLEEILSKTAYICNILIQRGYEVEIYVNEYGSVHLPGGRDINHLKRLLNLITRIGTEYMIQPIQNVLYQLHQSHIQPRMIILIGEFDETNYDIINKLTSKGHRLYHISDSHIDPFIKGKDMYG</sequence>
<keyword evidence="4" id="KW-1185">Reference proteome</keyword>
<evidence type="ECO:0000313" key="3">
    <source>
        <dbReference type="EMBL" id="ALX47216.1"/>
    </source>
</evidence>
<feature type="transmembrane region" description="Helical" evidence="1">
    <location>
        <begin position="37"/>
        <end position="54"/>
    </location>
</feature>
<gene>
    <name evidence="3" type="ORF">AOX59_00540</name>
</gene>
<evidence type="ECO:0000256" key="1">
    <source>
        <dbReference type="SAM" id="Phobius"/>
    </source>
</evidence>
<dbReference type="RefSeq" id="WP_068440307.1">
    <property type="nucleotide sequence ID" value="NZ_CP013862.1"/>
</dbReference>
<dbReference type="PANTHER" id="PTHR34351:SF2">
    <property type="entry name" value="DUF58 DOMAIN-CONTAINING PROTEIN"/>
    <property type="match status" value="1"/>
</dbReference>
<proteinExistence type="predicted"/>
<dbReference type="PANTHER" id="PTHR34351">
    <property type="entry name" value="SLR1927 PROTEIN-RELATED"/>
    <property type="match status" value="1"/>
</dbReference>
<evidence type="ECO:0000313" key="4">
    <source>
        <dbReference type="Proteomes" id="UP000050331"/>
    </source>
</evidence>
<keyword evidence="1" id="KW-1133">Transmembrane helix</keyword>
<keyword evidence="1" id="KW-0812">Transmembrane</keyword>
<feature type="transmembrane region" description="Helical" evidence="1">
    <location>
        <begin position="12"/>
        <end position="31"/>
    </location>
</feature>
<dbReference type="Proteomes" id="UP000050331">
    <property type="component" value="Chromosome"/>
</dbReference>
<evidence type="ECO:0000259" key="2">
    <source>
        <dbReference type="Pfam" id="PF01882"/>
    </source>
</evidence>
<feature type="domain" description="DUF58" evidence="2">
    <location>
        <begin position="217"/>
        <end position="375"/>
    </location>
</feature>
<dbReference type="AlphaFoldDB" id="A0A0U3W216"/>
<dbReference type="STRING" id="1472767.AOX59_00540"/>
<dbReference type="Pfam" id="PF01882">
    <property type="entry name" value="DUF58"/>
    <property type="match status" value="1"/>
</dbReference>
<dbReference type="InterPro" id="IPR002881">
    <property type="entry name" value="DUF58"/>
</dbReference>
<accession>A0A0U3W216</accession>
<keyword evidence="1" id="KW-0472">Membrane</keyword>
<protein>
    <recommendedName>
        <fullName evidence="2">DUF58 domain-containing protein</fullName>
    </recommendedName>
</protein>
<dbReference type="KEGG" id="lao:AOX59_00540"/>
<organism evidence="3 4">
    <name type="scientific">Lentibacillus amyloliquefaciens</name>
    <dbReference type="NCBI Taxonomy" id="1472767"/>
    <lineage>
        <taxon>Bacteria</taxon>
        <taxon>Bacillati</taxon>
        <taxon>Bacillota</taxon>
        <taxon>Bacilli</taxon>
        <taxon>Bacillales</taxon>
        <taxon>Bacillaceae</taxon>
        <taxon>Lentibacillus</taxon>
    </lineage>
</organism>
<reference evidence="3 4" key="1">
    <citation type="submission" date="2016-01" db="EMBL/GenBank/DDBJ databases">
        <title>Complete genome sequence of strain Lentibacillus amyloliquefaciens LAM0015T isolated from saline sediment.</title>
        <authorList>
            <person name="Wang J.-L."/>
            <person name="He M.-X."/>
        </authorList>
    </citation>
    <scope>NUCLEOTIDE SEQUENCE [LARGE SCALE GENOMIC DNA]</scope>
    <source>
        <strain evidence="3 4">LAM0015</strain>
    </source>
</reference>